<keyword evidence="1" id="KW-0175">Coiled coil</keyword>
<dbReference type="InterPro" id="IPR052831">
    <property type="entry name" value="Apoptosis_promoter"/>
</dbReference>
<organism evidence="3 4">
    <name type="scientific">Gadus morhua</name>
    <name type="common">Atlantic cod</name>
    <dbReference type="NCBI Taxonomy" id="8049"/>
    <lineage>
        <taxon>Eukaryota</taxon>
        <taxon>Metazoa</taxon>
        <taxon>Chordata</taxon>
        <taxon>Craniata</taxon>
        <taxon>Vertebrata</taxon>
        <taxon>Euteleostomi</taxon>
        <taxon>Actinopterygii</taxon>
        <taxon>Neopterygii</taxon>
        <taxon>Teleostei</taxon>
        <taxon>Neoteleostei</taxon>
        <taxon>Acanthomorphata</taxon>
        <taxon>Zeiogadaria</taxon>
        <taxon>Gadariae</taxon>
        <taxon>Gadiformes</taxon>
        <taxon>Gadoidei</taxon>
        <taxon>Gadidae</taxon>
        <taxon>Gadus</taxon>
    </lineage>
</organism>
<proteinExistence type="predicted"/>
<reference evidence="3" key="1">
    <citation type="submission" date="2025-08" db="UniProtKB">
        <authorList>
            <consortium name="Ensembl"/>
        </authorList>
    </citation>
    <scope>IDENTIFICATION</scope>
</reference>
<evidence type="ECO:0000256" key="2">
    <source>
        <dbReference type="SAM" id="MobiDB-lite"/>
    </source>
</evidence>
<dbReference type="Ensembl" id="ENSGMOT00000031805.1">
    <property type="protein sequence ID" value="ENSGMOP00000043740.1"/>
    <property type="gene ID" value="ENSGMOG00000023490.1"/>
</dbReference>
<feature type="region of interest" description="Disordered" evidence="2">
    <location>
        <begin position="521"/>
        <end position="545"/>
    </location>
</feature>
<evidence type="ECO:0000313" key="3">
    <source>
        <dbReference type="Ensembl" id="ENSGMOP00000043740.1"/>
    </source>
</evidence>
<feature type="compositionally biased region" description="Pro residues" evidence="2">
    <location>
        <begin position="75"/>
        <end position="88"/>
    </location>
</feature>
<dbReference type="GeneID" id="115558506"/>
<accession>A0A8C5BG54</accession>
<dbReference type="Proteomes" id="UP000694546">
    <property type="component" value="Chromosome 14"/>
</dbReference>
<feature type="compositionally biased region" description="Low complexity" evidence="2">
    <location>
        <begin position="1"/>
        <end position="15"/>
    </location>
</feature>
<dbReference type="GO" id="GO:0005689">
    <property type="term" value="C:U12-type spliceosomal complex"/>
    <property type="evidence" value="ECO:0007669"/>
    <property type="project" value="TreeGrafter"/>
</dbReference>
<dbReference type="OMA" id="WACFLES"/>
<sequence>MSGNHSNPPWSWSSQDPPPNDVNAGPFWSGHPGPPNHPGYGGYPYGFPPNVPLPPAPRMEGYGAYGDQGYGFNPSLPPPPFNCPPSQYPPSLTSGQGALREPSGPFNPMVGDRHDNPGPSNSQMYGHHPTTNRNPRQGNQHAYSTFGESEPPGFTYQHQQQEYRDLSEIYSAPVRSYQTLAAAQSKEPGQALSRTPLDESVIQRRQDEQWIRQFVQRRRKAAKKTPEFEQTASKPSPLRFREDLYGALQLVSKLSLACNTLKQNLEDDSGWADVYLQAQDTKKELQETLESLKGGDHLEGLKSKLLQISKRRARLRRRKQVKREELAQDRFADKEAAIDKWRMKRIQAVEEKKKERELKLAADSVLCEVRRKQADVKRMQDILRSLEKLRKLRKEAASRKGISPDADSEQGFGGRLERLRALIRTRTAVYGAEEKALRVMLEGEQEEERQRDLEERQRKERERQLQKKREVAVMLFGDEVPADPRQQPFREYYTQAERSLRALVQIRREWDMFLVPAGQAESSPVPQGWVLPEPPSDNAWASAMA</sequence>
<evidence type="ECO:0000313" key="4">
    <source>
        <dbReference type="Proteomes" id="UP000694546"/>
    </source>
</evidence>
<keyword evidence="4" id="KW-1185">Reference proteome</keyword>
<feature type="region of interest" description="Disordered" evidence="2">
    <location>
        <begin position="1"/>
        <end position="162"/>
    </location>
</feature>
<feature type="region of interest" description="Disordered" evidence="2">
    <location>
        <begin position="441"/>
        <end position="464"/>
    </location>
</feature>
<dbReference type="AlphaFoldDB" id="A0A8C5BG54"/>
<feature type="compositionally biased region" description="Polar residues" evidence="2">
    <location>
        <begin position="118"/>
        <end position="147"/>
    </location>
</feature>
<evidence type="ECO:0000256" key="1">
    <source>
        <dbReference type="SAM" id="Coils"/>
    </source>
</evidence>
<name>A0A8C5BG54_GADMO</name>
<reference evidence="3" key="2">
    <citation type="submission" date="2025-09" db="UniProtKB">
        <authorList>
            <consortium name="Ensembl"/>
        </authorList>
    </citation>
    <scope>IDENTIFICATION</scope>
</reference>
<protein>
    <submittedName>
        <fullName evidence="3">Programmed cell death 7</fullName>
    </submittedName>
</protein>
<feature type="coiled-coil region" evidence="1">
    <location>
        <begin position="275"/>
        <end position="318"/>
    </location>
</feature>
<dbReference type="RefSeq" id="XP_030232556.1">
    <property type="nucleotide sequence ID" value="XM_030376696.1"/>
</dbReference>
<feature type="coiled-coil region" evidence="1">
    <location>
        <begin position="369"/>
        <end position="399"/>
    </location>
</feature>
<dbReference type="OrthoDB" id="2289628at2759"/>
<feature type="compositionally biased region" description="Pro residues" evidence="2">
    <location>
        <begin position="46"/>
        <end position="57"/>
    </location>
</feature>
<dbReference type="GeneTree" id="ENSGT00390000017392"/>
<dbReference type="PANTHER" id="PTHR48190">
    <property type="entry name" value="PROGRAMMED CELL DEATH PROTEIN 7"/>
    <property type="match status" value="1"/>
</dbReference>
<dbReference type="Pfam" id="PF16021">
    <property type="entry name" value="PDCD7"/>
    <property type="match status" value="1"/>
</dbReference>
<feature type="compositionally biased region" description="Basic and acidic residues" evidence="2">
    <location>
        <begin position="448"/>
        <end position="464"/>
    </location>
</feature>
<gene>
    <name evidence="3" type="primary">pdcd7</name>
</gene>
<dbReference type="InterPro" id="IPR031974">
    <property type="entry name" value="PDCD7"/>
</dbReference>
<dbReference type="PANTHER" id="PTHR48190:SF2">
    <property type="entry name" value="PROGRAMMED CELL DEATH PROTEIN 7"/>
    <property type="match status" value="1"/>
</dbReference>